<dbReference type="EMBL" id="JAENIK010000004">
    <property type="protein sequence ID" value="MBK1814633.1"/>
    <property type="molecule type" value="Genomic_DNA"/>
</dbReference>
<feature type="compositionally biased region" description="Low complexity" evidence="1">
    <location>
        <begin position="50"/>
        <end position="59"/>
    </location>
</feature>
<dbReference type="Proteomes" id="UP000600139">
    <property type="component" value="Unassembled WGS sequence"/>
</dbReference>
<evidence type="ECO:0008006" key="4">
    <source>
        <dbReference type="Google" id="ProtNLM"/>
    </source>
</evidence>
<dbReference type="PROSITE" id="PS51257">
    <property type="entry name" value="PROKAR_LIPOPROTEIN"/>
    <property type="match status" value="1"/>
</dbReference>
<dbReference type="AlphaFoldDB" id="A0A934R1Y4"/>
<reference evidence="2" key="1">
    <citation type="submission" date="2021-01" db="EMBL/GenBank/DDBJ databases">
        <title>Modified the classification status of verrucomicrobia.</title>
        <authorList>
            <person name="Feng X."/>
        </authorList>
    </citation>
    <scope>NUCLEOTIDE SEQUENCE</scope>
    <source>
        <strain evidence="2">JCM 18052</strain>
    </source>
</reference>
<gene>
    <name evidence="2" type="ORF">JIN84_03350</name>
</gene>
<protein>
    <recommendedName>
        <fullName evidence="4">Entericidin</fullName>
    </recommendedName>
</protein>
<evidence type="ECO:0000256" key="1">
    <source>
        <dbReference type="SAM" id="MobiDB-lite"/>
    </source>
</evidence>
<evidence type="ECO:0000313" key="2">
    <source>
        <dbReference type="EMBL" id="MBK1814633.1"/>
    </source>
</evidence>
<comment type="caution">
    <text evidence="2">The sequence shown here is derived from an EMBL/GenBank/DDBJ whole genome shotgun (WGS) entry which is preliminary data.</text>
</comment>
<accession>A0A934R1Y4</accession>
<name>A0A934R1Y4_9BACT</name>
<dbReference type="RefSeq" id="WP_200349590.1">
    <property type="nucleotide sequence ID" value="NZ_BAABHZ010000010.1"/>
</dbReference>
<organism evidence="2 3">
    <name type="scientific">Luteolibacter yonseiensis</name>
    <dbReference type="NCBI Taxonomy" id="1144680"/>
    <lineage>
        <taxon>Bacteria</taxon>
        <taxon>Pseudomonadati</taxon>
        <taxon>Verrucomicrobiota</taxon>
        <taxon>Verrucomicrobiia</taxon>
        <taxon>Verrucomicrobiales</taxon>
        <taxon>Verrucomicrobiaceae</taxon>
        <taxon>Luteolibacter</taxon>
    </lineage>
</organism>
<keyword evidence="3" id="KW-1185">Reference proteome</keyword>
<evidence type="ECO:0000313" key="3">
    <source>
        <dbReference type="Proteomes" id="UP000600139"/>
    </source>
</evidence>
<sequence>MKSILLLTVAGAAVLLTSCNTMIGLGRDMRIGGEGLENSANKVSGGGSSSGDTSGAPVY</sequence>
<proteinExistence type="predicted"/>
<feature type="region of interest" description="Disordered" evidence="1">
    <location>
        <begin position="36"/>
        <end position="59"/>
    </location>
</feature>